<accession>A0A5B7FPV4</accession>
<dbReference type="Proteomes" id="UP000324222">
    <property type="component" value="Unassembled WGS sequence"/>
</dbReference>
<dbReference type="EMBL" id="VSRR010007765">
    <property type="protein sequence ID" value="MPC47486.1"/>
    <property type="molecule type" value="Genomic_DNA"/>
</dbReference>
<organism evidence="1 2">
    <name type="scientific">Portunus trituberculatus</name>
    <name type="common">Swimming crab</name>
    <name type="synonym">Neptunus trituberculatus</name>
    <dbReference type="NCBI Taxonomy" id="210409"/>
    <lineage>
        <taxon>Eukaryota</taxon>
        <taxon>Metazoa</taxon>
        <taxon>Ecdysozoa</taxon>
        <taxon>Arthropoda</taxon>
        <taxon>Crustacea</taxon>
        <taxon>Multicrustacea</taxon>
        <taxon>Malacostraca</taxon>
        <taxon>Eumalacostraca</taxon>
        <taxon>Eucarida</taxon>
        <taxon>Decapoda</taxon>
        <taxon>Pleocyemata</taxon>
        <taxon>Brachyura</taxon>
        <taxon>Eubrachyura</taxon>
        <taxon>Portunoidea</taxon>
        <taxon>Portunidae</taxon>
        <taxon>Portuninae</taxon>
        <taxon>Portunus</taxon>
    </lineage>
</organism>
<proteinExistence type="predicted"/>
<gene>
    <name evidence="1" type="ORF">E2C01_041235</name>
</gene>
<dbReference type="OrthoDB" id="10051804at2759"/>
<comment type="caution">
    <text evidence="1">The sequence shown here is derived from an EMBL/GenBank/DDBJ whole genome shotgun (WGS) entry which is preliminary data.</text>
</comment>
<dbReference type="AlphaFoldDB" id="A0A5B7FPV4"/>
<reference evidence="1 2" key="1">
    <citation type="submission" date="2019-05" db="EMBL/GenBank/DDBJ databases">
        <title>Another draft genome of Portunus trituberculatus and its Hox gene families provides insights of decapod evolution.</title>
        <authorList>
            <person name="Jeong J.-H."/>
            <person name="Song I."/>
            <person name="Kim S."/>
            <person name="Choi T."/>
            <person name="Kim D."/>
            <person name="Ryu S."/>
            <person name="Kim W."/>
        </authorList>
    </citation>
    <scope>NUCLEOTIDE SEQUENCE [LARGE SCALE GENOMIC DNA]</scope>
    <source>
        <tissue evidence="1">Muscle</tissue>
    </source>
</reference>
<keyword evidence="2" id="KW-1185">Reference proteome</keyword>
<evidence type="ECO:0000313" key="1">
    <source>
        <dbReference type="EMBL" id="MPC47486.1"/>
    </source>
</evidence>
<evidence type="ECO:0000313" key="2">
    <source>
        <dbReference type="Proteomes" id="UP000324222"/>
    </source>
</evidence>
<sequence length="95" mass="10476">MRQVNPKYNVCSVTYHRKTVALNDMQDASVTLSEDEKNRNVIILCWCSSLSSHRTFSSPRALTLAWYSCVPASSDALPVSPLLACLSVCLCVLVP</sequence>
<name>A0A5B7FPV4_PORTR</name>
<protein>
    <submittedName>
        <fullName evidence="1">Uncharacterized protein</fullName>
    </submittedName>
</protein>